<keyword evidence="2" id="KW-1185">Reference proteome</keyword>
<protein>
    <submittedName>
        <fullName evidence="1">Uncharacterized protein</fullName>
    </submittedName>
</protein>
<name>A0A5B8UUI5_9SPHI</name>
<gene>
    <name evidence="1" type="ORF">FRZ54_05630</name>
</gene>
<dbReference type="OrthoDB" id="950503at2"/>
<evidence type="ECO:0000313" key="2">
    <source>
        <dbReference type="Proteomes" id="UP000321479"/>
    </source>
</evidence>
<proteinExistence type="predicted"/>
<reference evidence="1 2" key="1">
    <citation type="journal article" date="2017" name="Curr. Microbiol.">
        <title>Mucilaginibacter ginsenosidivorans sp. nov., Isolated from Soil of Ginseng Field.</title>
        <authorList>
            <person name="Kim M.M."/>
            <person name="Siddiqi M.Z."/>
            <person name="Im W.T."/>
        </authorList>
    </citation>
    <scope>NUCLEOTIDE SEQUENCE [LARGE SCALE GENOMIC DNA]</scope>
    <source>
        <strain evidence="1 2">Gsoil 3017</strain>
    </source>
</reference>
<sequence length="185" mass="21468">MKRLFAIALLFLHLFSLYGHMMLYQYLVYKSDKLFNEQIAKNNYKLDDLFEVKLPVKMGAVQDWTDYVYISGQVQFKNGSYNYVKLKMTRDTVYLMCVPNYETTRLHNENIINARKIADVPFGKKEHVPLIKADGVSVYNYQTCYYRFLTPVRTLKKQISRTGSAIVEIPIASPGEPPEESAQLS</sequence>
<dbReference type="EMBL" id="CP042436">
    <property type="protein sequence ID" value="QEC62086.1"/>
    <property type="molecule type" value="Genomic_DNA"/>
</dbReference>
<accession>A0A5B8UUI5</accession>
<dbReference type="RefSeq" id="WP_147030663.1">
    <property type="nucleotide sequence ID" value="NZ_CP042436.1"/>
</dbReference>
<dbReference type="Proteomes" id="UP000321479">
    <property type="component" value="Chromosome"/>
</dbReference>
<organism evidence="1 2">
    <name type="scientific">Mucilaginibacter ginsenosidivorans</name>
    <dbReference type="NCBI Taxonomy" id="398053"/>
    <lineage>
        <taxon>Bacteria</taxon>
        <taxon>Pseudomonadati</taxon>
        <taxon>Bacteroidota</taxon>
        <taxon>Sphingobacteriia</taxon>
        <taxon>Sphingobacteriales</taxon>
        <taxon>Sphingobacteriaceae</taxon>
        <taxon>Mucilaginibacter</taxon>
    </lineage>
</organism>
<dbReference type="KEGG" id="mgin:FRZ54_05630"/>
<evidence type="ECO:0000313" key="1">
    <source>
        <dbReference type="EMBL" id="QEC62086.1"/>
    </source>
</evidence>
<dbReference type="AlphaFoldDB" id="A0A5B8UUI5"/>